<sequence>MSKFLHTGSGHGRVPSTRACALYPHRCVEP</sequence>
<proteinExistence type="predicted"/>
<keyword evidence="2" id="KW-1185">Reference proteome</keyword>
<reference evidence="2" key="1">
    <citation type="submission" date="2014-09" db="EMBL/GenBank/DDBJ databases">
        <authorList>
            <person name="Mudge J."/>
            <person name="Ramaraj T."/>
            <person name="Lindquist I.E."/>
            <person name="Bharti A.K."/>
            <person name="Sundararajan A."/>
            <person name="Cameron C.T."/>
            <person name="Woodward J.E."/>
            <person name="May G.D."/>
            <person name="Brubaker C."/>
            <person name="Broadhvest J."/>
            <person name="Wilkins T.A."/>
        </authorList>
    </citation>
    <scope>NUCLEOTIDE SEQUENCE</scope>
    <source>
        <strain evidence="2">cv. AKA8401</strain>
    </source>
</reference>
<dbReference type="Proteomes" id="UP000032142">
    <property type="component" value="Unassembled WGS sequence"/>
</dbReference>
<gene>
    <name evidence="1" type="ORF">F383_36701</name>
</gene>
<evidence type="ECO:0000313" key="1">
    <source>
        <dbReference type="EMBL" id="KHF97423.1"/>
    </source>
</evidence>
<accession>A0A0B0MDE5</accession>
<organism evidence="1 2">
    <name type="scientific">Gossypium arboreum</name>
    <name type="common">Tree cotton</name>
    <name type="synonym">Gossypium nanking</name>
    <dbReference type="NCBI Taxonomy" id="29729"/>
    <lineage>
        <taxon>Eukaryota</taxon>
        <taxon>Viridiplantae</taxon>
        <taxon>Streptophyta</taxon>
        <taxon>Embryophyta</taxon>
        <taxon>Tracheophyta</taxon>
        <taxon>Spermatophyta</taxon>
        <taxon>Magnoliopsida</taxon>
        <taxon>eudicotyledons</taxon>
        <taxon>Gunneridae</taxon>
        <taxon>Pentapetalae</taxon>
        <taxon>rosids</taxon>
        <taxon>malvids</taxon>
        <taxon>Malvales</taxon>
        <taxon>Malvaceae</taxon>
        <taxon>Malvoideae</taxon>
        <taxon>Gossypium</taxon>
    </lineage>
</organism>
<evidence type="ECO:0000313" key="2">
    <source>
        <dbReference type="Proteomes" id="UP000032142"/>
    </source>
</evidence>
<dbReference type="EMBL" id="JRRC01006490">
    <property type="protein sequence ID" value="KHF97423.1"/>
    <property type="molecule type" value="Genomic_DNA"/>
</dbReference>
<comment type="caution">
    <text evidence="1">The sequence shown here is derived from an EMBL/GenBank/DDBJ whole genome shotgun (WGS) entry which is preliminary data.</text>
</comment>
<protein>
    <submittedName>
        <fullName evidence="1">Uncharacterized protein</fullName>
    </submittedName>
</protein>
<dbReference type="AlphaFoldDB" id="A0A0B0MDE5"/>
<name>A0A0B0MDE5_GOSAR</name>